<dbReference type="AlphaFoldDB" id="A0A921L7N4"/>
<dbReference type="InterPro" id="IPR007445">
    <property type="entry name" value="PilO"/>
</dbReference>
<gene>
    <name evidence="2" type="ORF">K8V65_05175</name>
</gene>
<comment type="caution">
    <text evidence="2">The sequence shown here is derived from an EMBL/GenBank/DDBJ whole genome shotgun (WGS) entry which is preliminary data.</text>
</comment>
<keyword evidence="1" id="KW-0472">Membrane</keyword>
<organism evidence="2 3">
    <name type="scientific">Megamonas hypermegale</name>
    <dbReference type="NCBI Taxonomy" id="158847"/>
    <lineage>
        <taxon>Bacteria</taxon>
        <taxon>Bacillati</taxon>
        <taxon>Bacillota</taxon>
        <taxon>Negativicutes</taxon>
        <taxon>Selenomonadales</taxon>
        <taxon>Selenomonadaceae</taxon>
        <taxon>Megamonas</taxon>
    </lineage>
</organism>
<evidence type="ECO:0000313" key="2">
    <source>
        <dbReference type="EMBL" id="HJF85034.1"/>
    </source>
</evidence>
<dbReference type="GO" id="GO:0043683">
    <property type="term" value="P:type IV pilus assembly"/>
    <property type="evidence" value="ECO:0007669"/>
    <property type="project" value="InterPro"/>
</dbReference>
<sequence>MNKRDYKYMIMTAGLTAAWIILLFFCVYRPLTGSIAELNEQIWQDSGELAEINNFALIHNNDLTAYEKQLDINLAVLEQKIPSGAATDKALQQISRAAQTANVVITSLKIQPEKKHADISSQDIDVSLKGDYFSLLSFLRSVNLFSRTVIVEQGTMNAENDTLTCNLTLQIYTDNYNK</sequence>
<proteinExistence type="predicted"/>
<keyword evidence="1" id="KW-1133">Transmembrane helix</keyword>
<protein>
    <submittedName>
        <fullName evidence="2">Type II secretion system protein M</fullName>
    </submittedName>
</protein>
<evidence type="ECO:0000256" key="1">
    <source>
        <dbReference type="SAM" id="Phobius"/>
    </source>
</evidence>
<evidence type="ECO:0000313" key="3">
    <source>
        <dbReference type="Proteomes" id="UP000780768"/>
    </source>
</evidence>
<dbReference type="GO" id="GO:0043107">
    <property type="term" value="P:type IV pilus-dependent motility"/>
    <property type="evidence" value="ECO:0007669"/>
    <property type="project" value="InterPro"/>
</dbReference>
<accession>A0A921L7N4</accession>
<dbReference type="Pfam" id="PF04350">
    <property type="entry name" value="PilO"/>
    <property type="match status" value="1"/>
</dbReference>
<dbReference type="InterPro" id="IPR014717">
    <property type="entry name" value="Transl_elong_EF1B/ribsomal_bS6"/>
</dbReference>
<name>A0A921L7N4_9FIRM</name>
<dbReference type="EMBL" id="DYVR01000139">
    <property type="protein sequence ID" value="HJF85034.1"/>
    <property type="molecule type" value="Genomic_DNA"/>
</dbReference>
<reference evidence="2" key="2">
    <citation type="submission" date="2021-09" db="EMBL/GenBank/DDBJ databases">
        <authorList>
            <person name="Gilroy R."/>
        </authorList>
    </citation>
    <scope>NUCLEOTIDE SEQUENCE</scope>
    <source>
        <strain evidence="2">7318</strain>
    </source>
</reference>
<dbReference type="Proteomes" id="UP000780768">
    <property type="component" value="Unassembled WGS sequence"/>
</dbReference>
<feature type="transmembrane region" description="Helical" evidence="1">
    <location>
        <begin position="6"/>
        <end position="28"/>
    </location>
</feature>
<reference evidence="2" key="1">
    <citation type="journal article" date="2021" name="PeerJ">
        <title>Extensive microbial diversity within the chicken gut microbiome revealed by metagenomics and culture.</title>
        <authorList>
            <person name="Gilroy R."/>
            <person name="Ravi A."/>
            <person name="Getino M."/>
            <person name="Pursley I."/>
            <person name="Horton D.L."/>
            <person name="Alikhan N.F."/>
            <person name="Baker D."/>
            <person name="Gharbi K."/>
            <person name="Hall N."/>
            <person name="Watson M."/>
            <person name="Adriaenssens E.M."/>
            <person name="Foster-Nyarko E."/>
            <person name="Jarju S."/>
            <person name="Secka A."/>
            <person name="Antonio M."/>
            <person name="Oren A."/>
            <person name="Chaudhuri R.R."/>
            <person name="La Ragione R."/>
            <person name="Hildebrand F."/>
            <person name="Pallen M.J."/>
        </authorList>
    </citation>
    <scope>NUCLEOTIDE SEQUENCE</scope>
    <source>
        <strain evidence="2">7318</strain>
    </source>
</reference>
<keyword evidence="1" id="KW-0812">Transmembrane</keyword>
<dbReference type="Gene3D" id="3.30.70.60">
    <property type="match status" value="1"/>
</dbReference>